<feature type="chain" id="PRO_5011653606" evidence="3">
    <location>
        <begin position="30"/>
        <end position="209"/>
    </location>
</feature>
<dbReference type="AlphaFoldDB" id="A0A1I6DEQ6"/>
<keyword evidence="1" id="KW-0175">Coiled coil</keyword>
<accession>A0A1I6DEQ6</accession>
<evidence type="ECO:0000313" key="5">
    <source>
        <dbReference type="Proteomes" id="UP000199302"/>
    </source>
</evidence>
<dbReference type="SMART" id="SM00935">
    <property type="entry name" value="OmpH"/>
    <property type="match status" value="1"/>
</dbReference>
<sequence>MAGWRFFGLCTGLAIGLALAGAAPQTAQAQTAPSTGVVKSAVLTIEPDRFFAQSLYGRRVASEIERASLELAAENRRIESELTEEEQRLTDLRQTLDAETFRQEAEEFDTRVQSIRRAQEAKHISLLRQREEAQITFLNAVRPVLTQMMQERGAAVIVERRSVVFSISSIDITDAAIARIDAVLGDGLESAAPGGGETPAPAPEGGAAD</sequence>
<gene>
    <name evidence="4" type="ORF">SAMN04515673_10376</name>
</gene>
<keyword evidence="5" id="KW-1185">Reference proteome</keyword>
<evidence type="ECO:0000256" key="2">
    <source>
        <dbReference type="SAM" id="MobiDB-lite"/>
    </source>
</evidence>
<dbReference type="GO" id="GO:0051082">
    <property type="term" value="F:unfolded protein binding"/>
    <property type="evidence" value="ECO:0007669"/>
    <property type="project" value="InterPro"/>
</dbReference>
<dbReference type="EMBL" id="FOYI01000003">
    <property type="protein sequence ID" value="SFR03851.1"/>
    <property type="molecule type" value="Genomic_DNA"/>
</dbReference>
<feature type="coiled-coil region" evidence="1">
    <location>
        <begin position="64"/>
        <end position="95"/>
    </location>
</feature>
<reference evidence="4 5" key="1">
    <citation type="submission" date="2016-10" db="EMBL/GenBank/DDBJ databases">
        <authorList>
            <person name="de Groot N.N."/>
        </authorList>
    </citation>
    <scope>NUCLEOTIDE SEQUENCE [LARGE SCALE GENOMIC DNA]</scope>
    <source>
        <strain evidence="5">KMM 9023,NRIC 0796,JCM 17311,KCTC 23692</strain>
    </source>
</reference>
<proteinExistence type="predicted"/>
<feature type="region of interest" description="Disordered" evidence="2">
    <location>
        <begin position="190"/>
        <end position="209"/>
    </location>
</feature>
<dbReference type="Gene3D" id="3.30.910.20">
    <property type="entry name" value="Skp domain"/>
    <property type="match status" value="1"/>
</dbReference>
<dbReference type="InterPro" id="IPR024930">
    <property type="entry name" value="Skp_dom_sf"/>
</dbReference>
<name>A0A1I6DEQ6_9RHOB</name>
<evidence type="ECO:0000313" key="4">
    <source>
        <dbReference type="EMBL" id="SFR03851.1"/>
    </source>
</evidence>
<organism evidence="4 5">
    <name type="scientific">Poseidonocella sedimentorum</name>
    <dbReference type="NCBI Taxonomy" id="871652"/>
    <lineage>
        <taxon>Bacteria</taxon>
        <taxon>Pseudomonadati</taxon>
        <taxon>Pseudomonadota</taxon>
        <taxon>Alphaproteobacteria</taxon>
        <taxon>Rhodobacterales</taxon>
        <taxon>Roseobacteraceae</taxon>
        <taxon>Poseidonocella</taxon>
    </lineage>
</organism>
<dbReference type="Proteomes" id="UP000199302">
    <property type="component" value="Unassembled WGS sequence"/>
</dbReference>
<evidence type="ECO:0000256" key="3">
    <source>
        <dbReference type="SAM" id="SignalP"/>
    </source>
</evidence>
<dbReference type="InterPro" id="IPR005632">
    <property type="entry name" value="Chaperone_Skp"/>
</dbReference>
<dbReference type="OrthoDB" id="7868372at2"/>
<dbReference type="STRING" id="871652.SAMN04515673_10376"/>
<dbReference type="RefSeq" id="WP_092077761.1">
    <property type="nucleotide sequence ID" value="NZ_FOYI01000003.1"/>
</dbReference>
<evidence type="ECO:0000256" key="1">
    <source>
        <dbReference type="SAM" id="Coils"/>
    </source>
</evidence>
<protein>
    <submittedName>
        <fullName evidence="4">Chaperone for outer membrane proteins, Skp family</fullName>
    </submittedName>
</protein>
<feature type="signal peptide" evidence="3">
    <location>
        <begin position="1"/>
        <end position="29"/>
    </location>
</feature>
<dbReference type="Pfam" id="PF03938">
    <property type="entry name" value="OmpH"/>
    <property type="match status" value="1"/>
</dbReference>
<keyword evidence="3" id="KW-0732">Signal</keyword>
<dbReference type="SUPFAM" id="SSF111384">
    <property type="entry name" value="OmpH-like"/>
    <property type="match status" value="1"/>
</dbReference>